<dbReference type="AlphaFoldDB" id="A0A9W7W1N8"/>
<accession>A0A9W7W1N8</accession>
<dbReference type="EMBL" id="RIBY02001978">
    <property type="protein sequence ID" value="KAH9826509.1"/>
    <property type="molecule type" value="Genomic_DNA"/>
</dbReference>
<evidence type="ECO:0000313" key="2">
    <source>
        <dbReference type="EMBL" id="KAH9826509.1"/>
    </source>
</evidence>
<reference evidence="2 3" key="2">
    <citation type="journal article" date="2021" name="Curr. Genet.">
        <title>Genetic response to nitrogen starvation in the aggressive Eucalyptus foliar pathogen Teratosphaeria destructans.</title>
        <authorList>
            <person name="Havenga M."/>
            <person name="Wingfield B.D."/>
            <person name="Wingfield M.J."/>
            <person name="Dreyer L.L."/>
            <person name="Roets F."/>
            <person name="Aylward J."/>
        </authorList>
    </citation>
    <scope>NUCLEOTIDE SEQUENCE [LARGE SCALE GENOMIC DNA]</scope>
    <source>
        <strain evidence="2">CMW44962</strain>
    </source>
</reference>
<keyword evidence="3" id="KW-1185">Reference proteome</keyword>
<evidence type="ECO:0000256" key="1">
    <source>
        <dbReference type="SAM" id="MobiDB-lite"/>
    </source>
</evidence>
<sequence>MLAISAIETVTKNMPKHATRKIQTVPAVPPFGKESTPSLRCRQMTADGLARHRQGRDRYSLPASQRWSEC</sequence>
<evidence type="ECO:0000313" key="3">
    <source>
        <dbReference type="Proteomes" id="UP001138500"/>
    </source>
</evidence>
<reference evidence="2 3" key="1">
    <citation type="journal article" date="2018" name="IMA Fungus">
        <title>IMA Genome-F 10: Nine draft genome sequences of Claviceps purpurea s.lat., including C. arundinis, C. humidiphila, and C. cf. spartinae, pseudomolecules for the pitch canker pathogen Fusarium circinatum, draft genome of Davidsoniella eucalypti, Grosmannia galeiformis, Quambalaria eucalypti, and Teratosphaeria destructans.</title>
        <authorList>
            <person name="Wingfield B.D."/>
            <person name="Liu M."/>
            <person name="Nguyen H.D."/>
            <person name="Lane F.A."/>
            <person name="Morgan S.W."/>
            <person name="De Vos L."/>
            <person name="Wilken P.M."/>
            <person name="Duong T.A."/>
            <person name="Aylward J."/>
            <person name="Coetzee M.P."/>
            <person name="Dadej K."/>
            <person name="De Beer Z.W."/>
            <person name="Findlay W."/>
            <person name="Havenga M."/>
            <person name="Kolarik M."/>
            <person name="Menzies J.G."/>
            <person name="Naidoo K."/>
            <person name="Pochopski O."/>
            <person name="Shoukouhi P."/>
            <person name="Santana Q.C."/>
            <person name="Seifert K.A."/>
            <person name="Soal N."/>
            <person name="Steenkamp E.T."/>
            <person name="Tatham C.T."/>
            <person name="van der Nest M.A."/>
            <person name="Wingfield M.J."/>
        </authorList>
    </citation>
    <scope>NUCLEOTIDE SEQUENCE [LARGE SCALE GENOMIC DNA]</scope>
    <source>
        <strain evidence="2">CMW44962</strain>
    </source>
</reference>
<gene>
    <name evidence="2" type="ORF">Tdes44962_MAKER00473</name>
</gene>
<dbReference type="Proteomes" id="UP001138500">
    <property type="component" value="Unassembled WGS sequence"/>
</dbReference>
<organism evidence="2 3">
    <name type="scientific">Teratosphaeria destructans</name>
    <dbReference type="NCBI Taxonomy" id="418781"/>
    <lineage>
        <taxon>Eukaryota</taxon>
        <taxon>Fungi</taxon>
        <taxon>Dikarya</taxon>
        <taxon>Ascomycota</taxon>
        <taxon>Pezizomycotina</taxon>
        <taxon>Dothideomycetes</taxon>
        <taxon>Dothideomycetidae</taxon>
        <taxon>Mycosphaerellales</taxon>
        <taxon>Teratosphaeriaceae</taxon>
        <taxon>Teratosphaeria</taxon>
    </lineage>
</organism>
<comment type="caution">
    <text evidence="2">The sequence shown here is derived from an EMBL/GenBank/DDBJ whole genome shotgun (WGS) entry which is preliminary data.</text>
</comment>
<proteinExistence type="predicted"/>
<name>A0A9W7W1N8_9PEZI</name>
<protein>
    <submittedName>
        <fullName evidence="2">Uncharacterized protein</fullName>
    </submittedName>
</protein>
<feature type="region of interest" description="Disordered" evidence="1">
    <location>
        <begin position="45"/>
        <end position="70"/>
    </location>
</feature>